<dbReference type="InterPro" id="IPR025441">
    <property type="entry name" value="DUF4181"/>
</dbReference>
<dbReference type="STRING" id="1472767.AOX59_06425"/>
<keyword evidence="3" id="KW-1185">Reference proteome</keyword>
<protein>
    <recommendedName>
        <fullName evidence="4">DUF4181 domain-containing protein</fullName>
    </recommendedName>
</protein>
<evidence type="ECO:0000313" key="2">
    <source>
        <dbReference type="EMBL" id="ALX48272.1"/>
    </source>
</evidence>
<dbReference type="EMBL" id="CP013862">
    <property type="protein sequence ID" value="ALX48272.1"/>
    <property type="molecule type" value="Genomic_DNA"/>
</dbReference>
<accession>A0A0U3W566</accession>
<dbReference type="KEGG" id="lao:AOX59_06425"/>
<keyword evidence="1" id="KW-0472">Membrane</keyword>
<evidence type="ECO:0000256" key="1">
    <source>
        <dbReference type="SAM" id="Phobius"/>
    </source>
</evidence>
<evidence type="ECO:0000313" key="3">
    <source>
        <dbReference type="Proteomes" id="UP000050331"/>
    </source>
</evidence>
<feature type="transmembrane region" description="Helical" evidence="1">
    <location>
        <begin position="96"/>
        <end position="116"/>
    </location>
</feature>
<name>A0A0U3W566_9BACI</name>
<reference evidence="2 3" key="1">
    <citation type="submission" date="2016-01" db="EMBL/GenBank/DDBJ databases">
        <title>Complete genome sequence of strain Lentibacillus amyloliquefaciens LAM0015T isolated from saline sediment.</title>
        <authorList>
            <person name="Wang J.-L."/>
            <person name="He M.-X."/>
        </authorList>
    </citation>
    <scope>NUCLEOTIDE SEQUENCE [LARGE SCALE GENOMIC DNA]</scope>
    <source>
        <strain evidence="2 3">LAM0015</strain>
    </source>
</reference>
<dbReference type="Pfam" id="PF13789">
    <property type="entry name" value="DUF4181"/>
    <property type="match status" value="1"/>
</dbReference>
<keyword evidence="1" id="KW-0812">Transmembrane</keyword>
<dbReference type="RefSeq" id="WP_068443465.1">
    <property type="nucleotide sequence ID" value="NZ_CP013862.1"/>
</dbReference>
<dbReference type="Proteomes" id="UP000050331">
    <property type="component" value="Chromosome"/>
</dbReference>
<feature type="transmembrane region" description="Helical" evidence="1">
    <location>
        <begin position="48"/>
        <end position="75"/>
    </location>
</feature>
<gene>
    <name evidence="2" type="ORF">AOX59_06425</name>
</gene>
<organism evidence="2 3">
    <name type="scientific">Lentibacillus amyloliquefaciens</name>
    <dbReference type="NCBI Taxonomy" id="1472767"/>
    <lineage>
        <taxon>Bacteria</taxon>
        <taxon>Bacillati</taxon>
        <taxon>Bacillota</taxon>
        <taxon>Bacilli</taxon>
        <taxon>Bacillales</taxon>
        <taxon>Bacillaceae</taxon>
        <taxon>Lentibacillus</taxon>
    </lineage>
</organism>
<dbReference type="AlphaFoldDB" id="A0A0U3W566"/>
<sequence length="122" mass="13985">MAVLIIILIAILVLDQFINRKLIAKFNIEESDLGTKYVNKLHKYGEKILYWTSFIGMIIVINEFLHLGILIFVGMTAVFAFRTIMKRIYQKESKTYLLSAITCVLSILGLVAYGVTDYLNFI</sequence>
<keyword evidence="1" id="KW-1133">Transmembrane helix</keyword>
<evidence type="ECO:0008006" key="4">
    <source>
        <dbReference type="Google" id="ProtNLM"/>
    </source>
</evidence>
<dbReference type="OrthoDB" id="2455559at2"/>
<proteinExistence type="predicted"/>